<evidence type="ECO:0000259" key="3">
    <source>
        <dbReference type="PROSITE" id="PS51186"/>
    </source>
</evidence>
<sequence length="168" mass="18317">MNAKVQIEQLESVGEYVGELAELLTGVVADGASVGFLPPLPLSEATDYWETAIGPGVLLFVAKINDRIAGSVQLHLSMKSNGDHRAEIAKLMTNPEFRRNGIGRALMLRAEETAQQLGRSLLILDTREGDPSNLLYQSIGYVEAGRIPDFARSANGDLHATVFYYKNI</sequence>
<dbReference type="InterPro" id="IPR000182">
    <property type="entry name" value="GNAT_dom"/>
</dbReference>
<dbReference type="InterPro" id="IPR050832">
    <property type="entry name" value="Bact_Acetyltransf"/>
</dbReference>
<dbReference type="Pfam" id="PF00583">
    <property type="entry name" value="Acetyltransf_1"/>
    <property type="match status" value="1"/>
</dbReference>
<dbReference type="RefSeq" id="WP_087457674.1">
    <property type="nucleotide sequence ID" value="NZ_CP021434.1"/>
</dbReference>
<dbReference type="InterPro" id="IPR016181">
    <property type="entry name" value="Acyl_CoA_acyltransferase"/>
</dbReference>
<dbReference type="Proteomes" id="UP000195437">
    <property type="component" value="Chromosome"/>
</dbReference>
<proteinExistence type="predicted"/>
<dbReference type="PANTHER" id="PTHR43877">
    <property type="entry name" value="AMINOALKYLPHOSPHONATE N-ACETYLTRANSFERASE-RELATED-RELATED"/>
    <property type="match status" value="1"/>
</dbReference>
<organism evidence="4 5">
    <name type="scientific">Tumebacillus avium</name>
    <dbReference type="NCBI Taxonomy" id="1903704"/>
    <lineage>
        <taxon>Bacteria</taxon>
        <taxon>Bacillati</taxon>
        <taxon>Bacillota</taxon>
        <taxon>Bacilli</taxon>
        <taxon>Bacillales</taxon>
        <taxon>Alicyclobacillaceae</taxon>
        <taxon>Tumebacillus</taxon>
    </lineage>
</organism>
<evidence type="ECO:0000313" key="5">
    <source>
        <dbReference type="Proteomes" id="UP000195437"/>
    </source>
</evidence>
<reference evidence="5" key="1">
    <citation type="submission" date="2017-05" db="EMBL/GenBank/DDBJ databases">
        <authorList>
            <person name="Sung H."/>
        </authorList>
    </citation>
    <scope>NUCLEOTIDE SEQUENCE [LARGE SCALE GENOMIC DNA]</scope>
    <source>
        <strain evidence="5">AR23208</strain>
    </source>
</reference>
<evidence type="ECO:0000256" key="2">
    <source>
        <dbReference type="ARBA" id="ARBA00023315"/>
    </source>
</evidence>
<dbReference type="OrthoDB" id="3389160at2"/>
<evidence type="ECO:0000256" key="1">
    <source>
        <dbReference type="ARBA" id="ARBA00022679"/>
    </source>
</evidence>
<evidence type="ECO:0000313" key="4">
    <source>
        <dbReference type="EMBL" id="ARU62312.1"/>
    </source>
</evidence>
<keyword evidence="1 4" id="KW-0808">Transferase</keyword>
<dbReference type="GO" id="GO:0016747">
    <property type="term" value="F:acyltransferase activity, transferring groups other than amino-acyl groups"/>
    <property type="evidence" value="ECO:0007669"/>
    <property type="project" value="InterPro"/>
</dbReference>
<gene>
    <name evidence="4" type="ORF">CBW65_15920</name>
</gene>
<dbReference type="SUPFAM" id="SSF55729">
    <property type="entry name" value="Acyl-CoA N-acyltransferases (Nat)"/>
    <property type="match status" value="1"/>
</dbReference>
<dbReference type="CDD" id="cd04301">
    <property type="entry name" value="NAT_SF"/>
    <property type="match status" value="1"/>
</dbReference>
<feature type="domain" description="N-acetyltransferase" evidence="3">
    <location>
        <begin position="5"/>
        <end position="168"/>
    </location>
</feature>
<dbReference type="PROSITE" id="PS51186">
    <property type="entry name" value="GNAT"/>
    <property type="match status" value="1"/>
</dbReference>
<dbReference type="Gene3D" id="3.40.630.30">
    <property type="match status" value="1"/>
</dbReference>
<keyword evidence="5" id="KW-1185">Reference proteome</keyword>
<accession>A0A1Y0INZ3</accession>
<dbReference type="AlphaFoldDB" id="A0A1Y0INZ3"/>
<dbReference type="EMBL" id="CP021434">
    <property type="protein sequence ID" value="ARU62312.1"/>
    <property type="molecule type" value="Genomic_DNA"/>
</dbReference>
<protein>
    <submittedName>
        <fullName evidence="4">GNAT family N-acetyltransferase</fullName>
    </submittedName>
</protein>
<keyword evidence="2" id="KW-0012">Acyltransferase</keyword>
<name>A0A1Y0INZ3_9BACL</name>
<dbReference type="KEGG" id="tum:CBW65_15920"/>